<sequence>MKKERIGRISLEEAMELKGETDWDRVRAAGPFEGEDEDDFELDWDSAVLVIPQPKQAISLRVDQDVLAFFKAEGPGYQTRMNAVLRAYMEAKKPG</sequence>
<dbReference type="EMBL" id="BMLF01000002">
    <property type="protein sequence ID" value="GGM08071.1"/>
    <property type="molecule type" value="Genomic_DNA"/>
</dbReference>
<name>A0A917T264_9RHOB</name>
<reference evidence="1" key="2">
    <citation type="submission" date="2020-09" db="EMBL/GenBank/DDBJ databases">
        <authorList>
            <person name="Sun Q."/>
            <person name="Zhou Y."/>
        </authorList>
    </citation>
    <scope>NUCLEOTIDE SEQUENCE</scope>
    <source>
        <strain evidence="1">CGMCC 1.6293</strain>
    </source>
</reference>
<evidence type="ECO:0000313" key="2">
    <source>
        <dbReference type="Proteomes" id="UP000649829"/>
    </source>
</evidence>
<evidence type="ECO:0000313" key="1">
    <source>
        <dbReference type="EMBL" id="GGM08071.1"/>
    </source>
</evidence>
<comment type="caution">
    <text evidence="1">The sequence shown here is derived from an EMBL/GenBank/DDBJ whole genome shotgun (WGS) entry which is preliminary data.</text>
</comment>
<protein>
    <recommendedName>
        <fullName evidence="3">3-oxoacyl-ACP synthase</fullName>
    </recommendedName>
</protein>
<gene>
    <name evidence="1" type="ORF">GCM10011534_32560</name>
</gene>
<dbReference type="RefSeq" id="WP_028286967.1">
    <property type="nucleotide sequence ID" value="NZ_BMLF01000002.1"/>
</dbReference>
<reference evidence="1" key="1">
    <citation type="journal article" date="2014" name="Int. J. Syst. Evol. Microbiol.">
        <title>Complete genome sequence of Corynebacterium casei LMG S-19264T (=DSM 44701T), isolated from a smear-ripened cheese.</title>
        <authorList>
            <consortium name="US DOE Joint Genome Institute (JGI-PGF)"/>
            <person name="Walter F."/>
            <person name="Albersmeier A."/>
            <person name="Kalinowski J."/>
            <person name="Ruckert C."/>
        </authorList>
    </citation>
    <scope>NUCLEOTIDE SEQUENCE</scope>
    <source>
        <strain evidence="1">CGMCC 1.6293</strain>
    </source>
</reference>
<dbReference type="Pfam" id="PF14384">
    <property type="entry name" value="BrnA_antitoxin"/>
    <property type="match status" value="1"/>
</dbReference>
<evidence type="ECO:0008006" key="3">
    <source>
        <dbReference type="Google" id="ProtNLM"/>
    </source>
</evidence>
<dbReference type="Proteomes" id="UP000649829">
    <property type="component" value="Unassembled WGS sequence"/>
</dbReference>
<keyword evidence="2" id="KW-1185">Reference proteome</keyword>
<proteinExistence type="predicted"/>
<accession>A0A917T264</accession>
<dbReference type="AlphaFoldDB" id="A0A917T264"/>
<organism evidence="1 2">
    <name type="scientific">Pseudooceanicola nanhaiensis</name>
    <dbReference type="NCBI Taxonomy" id="375761"/>
    <lineage>
        <taxon>Bacteria</taxon>
        <taxon>Pseudomonadati</taxon>
        <taxon>Pseudomonadota</taxon>
        <taxon>Alphaproteobacteria</taxon>
        <taxon>Rhodobacterales</taxon>
        <taxon>Paracoccaceae</taxon>
        <taxon>Pseudooceanicola</taxon>
    </lineage>
</organism>
<dbReference type="InterPro" id="IPR025528">
    <property type="entry name" value="BrnA_antitoxin"/>
</dbReference>